<evidence type="ECO:0000313" key="1">
    <source>
        <dbReference type="EMBL" id="TCL38604.1"/>
    </source>
</evidence>
<evidence type="ECO:0000313" key="2">
    <source>
        <dbReference type="Proteomes" id="UP000295063"/>
    </source>
</evidence>
<dbReference type="OrthoDB" id="9815497at2"/>
<organism evidence="1 2">
    <name type="scientific">Anaerospora hongkongensis</name>
    <dbReference type="NCBI Taxonomy" id="244830"/>
    <lineage>
        <taxon>Bacteria</taxon>
        <taxon>Bacillati</taxon>
        <taxon>Bacillota</taxon>
        <taxon>Negativicutes</taxon>
        <taxon>Selenomonadales</taxon>
        <taxon>Sporomusaceae</taxon>
        <taxon>Anaerospora</taxon>
    </lineage>
</organism>
<keyword evidence="2" id="KW-1185">Reference proteome</keyword>
<gene>
    <name evidence="1" type="ORF">EV210_10376</name>
</gene>
<dbReference type="InterPro" id="IPR017695">
    <property type="entry name" value="Se-dep_Mo_hydrolase_YqeB"/>
</dbReference>
<protein>
    <submittedName>
        <fullName evidence="1">Xanthine dehydrogenase accessory factor</fullName>
    </submittedName>
</protein>
<dbReference type="RefSeq" id="WP_132076626.1">
    <property type="nucleotide sequence ID" value="NZ_SLUI01000003.1"/>
</dbReference>
<name>A0A4R1Q112_9FIRM</name>
<comment type="caution">
    <text evidence="1">The sequence shown here is derived from an EMBL/GenBank/DDBJ whole genome shotgun (WGS) entry which is preliminary data.</text>
</comment>
<dbReference type="EMBL" id="SLUI01000003">
    <property type="protein sequence ID" value="TCL38604.1"/>
    <property type="molecule type" value="Genomic_DNA"/>
</dbReference>
<dbReference type="NCBIfam" id="TIGR03309">
    <property type="entry name" value="matur_yqeB"/>
    <property type="match status" value="1"/>
</dbReference>
<reference evidence="1 2" key="1">
    <citation type="submission" date="2019-03" db="EMBL/GenBank/DDBJ databases">
        <title>Genomic Encyclopedia of Type Strains, Phase IV (KMG-IV): sequencing the most valuable type-strain genomes for metagenomic binning, comparative biology and taxonomic classification.</title>
        <authorList>
            <person name="Goeker M."/>
        </authorList>
    </citation>
    <scope>NUCLEOTIDE SEQUENCE [LARGE SCALE GENOMIC DNA]</scope>
    <source>
        <strain evidence="1 2">DSM 15969</strain>
    </source>
</reference>
<proteinExistence type="predicted"/>
<sequence length="268" mass="28340">MNNLVVIKGGGDLATGIAHRLRKSGIYVVITELAQPTVIRRTIAFAQAVFEGEVVIEGITGRRVPKNQIWQALAEGVIPVVVDSDGECISRLAPWGVVDAIIAKKNTGTTEEAAPVVIGVGPGFTAGRDVHAVVETARGHNLGRVYYEGAAQADTGIPGDICGYTIERLLKAPAAGIFQSERAIGDMVKAGEVVARINGVAVPATIDGVLRGLLYDGLPVYQGMKIGDIDPRCRQEHCYTISDKARAIGGGVLEALLCLKGERLHDRV</sequence>
<dbReference type="Proteomes" id="UP000295063">
    <property type="component" value="Unassembled WGS sequence"/>
</dbReference>
<dbReference type="AlphaFoldDB" id="A0A4R1Q112"/>
<accession>A0A4R1Q112</accession>